<evidence type="ECO:0000313" key="3">
    <source>
        <dbReference type="EMBL" id="QNP65045.1"/>
    </source>
</evidence>
<organism evidence="3 4">
    <name type="scientific">Streptomyces genisteinicus</name>
    <dbReference type="NCBI Taxonomy" id="2768068"/>
    <lineage>
        <taxon>Bacteria</taxon>
        <taxon>Bacillati</taxon>
        <taxon>Actinomycetota</taxon>
        <taxon>Actinomycetes</taxon>
        <taxon>Kitasatosporales</taxon>
        <taxon>Streptomycetaceae</taxon>
        <taxon>Streptomyces</taxon>
    </lineage>
</organism>
<protein>
    <recommendedName>
        <fullName evidence="2">Putative Flp pilus-assembly TadG-like N-terminal domain-containing protein</fullName>
    </recommendedName>
</protein>
<keyword evidence="1" id="KW-0812">Transmembrane</keyword>
<dbReference type="KEGG" id="sgj:IAG43_20405"/>
<evidence type="ECO:0000256" key="1">
    <source>
        <dbReference type="SAM" id="Phobius"/>
    </source>
</evidence>
<name>A0A7H0HWX9_9ACTN</name>
<evidence type="ECO:0000313" key="4">
    <source>
        <dbReference type="Proteomes" id="UP000516230"/>
    </source>
</evidence>
<keyword evidence="1" id="KW-0472">Membrane</keyword>
<feature type="transmembrane region" description="Helical" evidence="1">
    <location>
        <begin position="12"/>
        <end position="33"/>
    </location>
</feature>
<sequence>MRHRSTKDQGQAFPIYVVMVGGLLFLAFAFFAVGQASATRNTAQGAADAAALAAAQDARAKLTAEWLDALQDPTAWLDIFNGYAPITPSCGVAAQFAAKNGAVLDGAPGCSAEPGRSGLTFSVGVRTQKPVGDSVIPGTEAKFGTADAKAAVRPLCEFELPDDLDLLPVLTCDTGSWDLEDSLTDLPDAKDLFAVQLVD</sequence>
<dbReference type="RefSeq" id="WP_187742141.1">
    <property type="nucleotide sequence ID" value="NZ_CP060825.1"/>
</dbReference>
<dbReference type="Pfam" id="PF13400">
    <property type="entry name" value="Tad"/>
    <property type="match status" value="1"/>
</dbReference>
<evidence type="ECO:0000259" key="2">
    <source>
        <dbReference type="Pfam" id="PF13400"/>
    </source>
</evidence>
<dbReference type="AlphaFoldDB" id="A0A7H0HWX9"/>
<dbReference type="InterPro" id="IPR028087">
    <property type="entry name" value="Tad_N"/>
</dbReference>
<proteinExistence type="predicted"/>
<keyword evidence="4" id="KW-1185">Reference proteome</keyword>
<reference evidence="3 4" key="1">
    <citation type="submission" date="2020-08" db="EMBL/GenBank/DDBJ databases">
        <title>A novel species.</title>
        <authorList>
            <person name="Gao J."/>
        </authorList>
    </citation>
    <scope>NUCLEOTIDE SEQUENCE [LARGE SCALE GENOMIC DNA]</scope>
    <source>
        <strain evidence="3 4">CRPJ-33</strain>
    </source>
</reference>
<dbReference type="EMBL" id="CP060825">
    <property type="protein sequence ID" value="QNP65045.1"/>
    <property type="molecule type" value="Genomic_DNA"/>
</dbReference>
<feature type="domain" description="Putative Flp pilus-assembly TadG-like N-terminal" evidence="2">
    <location>
        <begin position="10"/>
        <end position="57"/>
    </location>
</feature>
<dbReference type="Proteomes" id="UP000516230">
    <property type="component" value="Chromosome"/>
</dbReference>
<gene>
    <name evidence="3" type="ORF">IAG43_20405</name>
</gene>
<accession>A0A7H0HWX9</accession>
<keyword evidence="1" id="KW-1133">Transmembrane helix</keyword>